<comment type="similarity">
    <text evidence="2">Belongs to the SRP receptor beta subunit family.</text>
</comment>
<keyword evidence="9 11" id="KW-0472">Membrane</keyword>
<dbReference type="GO" id="GO:0005525">
    <property type="term" value="F:GTP binding"/>
    <property type="evidence" value="ECO:0007669"/>
    <property type="project" value="UniProtKB-KW"/>
</dbReference>
<dbReference type="GO" id="GO:0003924">
    <property type="term" value="F:GTPase activity"/>
    <property type="evidence" value="ECO:0007669"/>
    <property type="project" value="TreeGrafter"/>
</dbReference>
<keyword evidence="13" id="KW-1185">Reference proteome</keyword>
<keyword evidence="10" id="KW-0675">Receptor</keyword>
<dbReference type="OrthoDB" id="41266at2759"/>
<proteinExistence type="inferred from homology"/>
<evidence type="ECO:0000256" key="9">
    <source>
        <dbReference type="ARBA" id="ARBA00023136"/>
    </source>
</evidence>
<evidence type="ECO:0000256" key="10">
    <source>
        <dbReference type="ARBA" id="ARBA00023170"/>
    </source>
</evidence>
<evidence type="ECO:0000256" key="5">
    <source>
        <dbReference type="ARBA" id="ARBA00022741"/>
    </source>
</evidence>
<keyword evidence="8" id="KW-0342">GTP-binding</keyword>
<keyword evidence="5" id="KW-0547">Nucleotide-binding</keyword>
<dbReference type="PROSITE" id="PS51417">
    <property type="entry name" value="ARF"/>
    <property type="match status" value="1"/>
</dbReference>
<dbReference type="OMA" id="MNGVKVT"/>
<dbReference type="SUPFAM" id="SSF52540">
    <property type="entry name" value="P-loop containing nucleoside triphosphate hydrolases"/>
    <property type="match status" value="1"/>
</dbReference>
<dbReference type="GO" id="GO:0043001">
    <property type="term" value="P:Golgi to plasma membrane protein transport"/>
    <property type="evidence" value="ECO:0007669"/>
    <property type="project" value="TreeGrafter"/>
</dbReference>
<keyword evidence="4 11" id="KW-0812">Transmembrane</keyword>
<dbReference type="Pfam" id="PF09439">
    <property type="entry name" value="SRPRB"/>
    <property type="match status" value="1"/>
</dbReference>
<dbReference type="AlphaFoldDB" id="A0A8W8KG69"/>
<dbReference type="EnsemblMetazoa" id="G23031.1">
    <property type="protein sequence ID" value="G23031.1:cds"/>
    <property type="gene ID" value="G23031"/>
</dbReference>
<dbReference type="PANTHER" id="PTHR45909:SF1">
    <property type="entry name" value="ADP-RIBOSYLATION FACTOR-RELATED PROTEIN 1"/>
    <property type="match status" value="1"/>
</dbReference>
<dbReference type="Proteomes" id="UP000005408">
    <property type="component" value="Unassembled WGS sequence"/>
</dbReference>
<dbReference type="InterPro" id="IPR024156">
    <property type="entry name" value="Small_GTPase_ARF"/>
</dbReference>
<dbReference type="PANTHER" id="PTHR45909">
    <property type="entry name" value="ADP-RIBOSYLATION FACTOR-RELATED PROTEIN 1"/>
    <property type="match status" value="1"/>
</dbReference>
<evidence type="ECO:0000256" key="1">
    <source>
        <dbReference type="ARBA" id="ARBA00004389"/>
    </source>
</evidence>
<protein>
    <recommendedName>
        <fullName evidence="3">Signal recognition particle receptor subunit beta</fullName>
    </recommendedName>
</protein>
<keyword evidence="7 11" id="KW-1133">Transmembrane helix</keyword>
<dbReference type="EnsemblMetazoa" id="G23031.4">
    <property type="protein sequence ID" value="G23031.4:cds"/>
    <property type="gene ID" value="G23031"/>
</dbReference>
<dbReference type="InterPro" id="IPR027417">
    <property type="entry name" value="P-loop_NTPase"/>
</dbReference>
<dbReference type="GO" id="GO:0005789">
    <property type="term" value="C:endoplasmic reticulum membrane"/>
    <property type="evidence" value="ECO:0007669"/>
    <property type="project" value="UniProtKB-SubCell"/>
</dbReference>
<dbReference type="SMART" id="SM00177">
    <property type="entry name" value="ARF"/>
    <property type="match status" value="1"/>
</dbReference>
<keyword evidence="6" id="KW-0256">Endoplasmic reticulum</keyword>
<comment type="subcellular location">
    <subcellularLocation>
        <location evidence="1">Endoplasmic reticulum membrane</location>
        <topology evidence="1">Single-pass membrane protein</topology>
    </subcellularLocation>
</comment>
<evidence type="ECO:0000256" key="3">
    <source>
        <dbReference type="ARBA" id="ARBA00020256"/>
    </source>
</evidence>
<reference evidence="12" key="1">
    <citation type="submission" date="2022-08" db="UniProtKB">
        <authorList>
            <consortium name="EnsemblMetazoa"/>
        </authorList>
    </citation>
    <scope>IDENTIFICATION</scope>
    <source>
        <strain evidence="12">05x7-T-G4-1.051#20</strain>
    </source>
</reference>
<accession>A0A8W8KG69</accession>
<evidence type="ECO:0000256" key="7">
    <source>
        <dbReference type="ARBA" id="ARBA00022989"/>
    </source>
</evidence>
<evidence type="ECO:0000313" key="13">
    <source>
        <dbReference type="Proteomes" id="UP000005408"/>
    </source>
</evidence>
<dbReference type="GO" id="GO:0005794">
    <property type="term" value="C:Golgi apparatus"/>
    <property type="evidence" value="ECO:0007669"/>
    <property type="project" value="TreeGrafter"/>
</dbReference>
<sequence length="256" mass="28206">MNLADLLSDFVTRLQDGDNGAIGIAVALLVVILTILVLLLKGKGNKRQGVLLLGVCDTGKTLMFHKLVFKSDKPLHTVTSISPNSGDYTVPKKNKSLKIYDLPGHERLRHQVLDQFKGLARGIVYVIDSTSLQKDIKEVAEFLYTVLSDPVVLANAPPILIACNKQDQHLVKGAGFIEKQLQKEMNTLRVTRSAALQQLDGTAGNNNSYLGKRSKDFEFSDLKPMKVQFVECSAVDTSDKDQPGLMEVENWLSTLV</sequence>
<evidence type="ECO:0000313" key="12">
    <source>
        <dbReference type="EnsemblMetazoa" id="G23031.1:cds"/>
    </source>
</evidence>
<dbReference type="Gene3D" id="3.40.50.300">
    <property type="entry name" value="P-loop containing nucleotide triphosphate hydrolases"/>
    <property type="match status" value="1"/>
</dbReference>
<dbReference type="CDD" id="cd04105">
    <property type="entry name" value="SR_beta"/>
    <property type="match status" value="1"/>
</dbReference>
<organism evidence="12 13">
    <name type="scientific">Magallana gigas</name>
    <name type="common">Pacific oyster</name>
    <name type="synonym">Crassostrea gigas</name>
    <dbReference type="NCBI Taxonomy" id="29159"/>
    <lineage>
        <taxon>Eukaryota</taxon>
        <taxon>Metazoa</taxon>
        <taxon>Spiralia</taxon>
        <taxon>Lophotrochozoa</taxon>
        <taxon>Mollusca</taxon>
        <taxon>Bivalvia</taxon>
        <taxon>Autobranchia</taxon>
        <taxon>Pteriomorphia</taxon>
        <taxon>Ostreida</taxon>
        <taxon>Ostreoidea</taxon>
        <taxon>Ostreidae</taxon>
        <taxon>Magallana</taxon>
    </lineage>
</organism>
<evidence type="ECO:0000256" key="8">
    <source>
        <dbReference type="ARBA" id="ARBA00023134"/>
    </source>
</evidence>
<feature type="transmembrane region" description="Helical" evidence="11">
    <location>
        <begin position="20"/>
        <end position="40"/>
    </location>
</feature>
<evidence type="ECO:0000256" key="4">
    <source>
        <dbReference type="ARBA" id="ARBA00022692"/>
    </source>
</evidence>
<evidence type="ECO:0000256" key="2">
    <source>
        <dbReference type="ARBA" id="ARBA00005619"/>
    </source>
</evidence>
<dbReference type="GO" id="GO:0006886">
    <property type="term" value="P:intracellular protein transport"/>
    <property type="evidence" value="ECO:0007669"/>
    <property type="project" value="TreeGrafter"/>
</dbReference>
<evidence type="ECO:0000256" key="11">
    <source>
        <dbReference type="SAM" id="Phobius"/>
    </source>
</evidence>
<evidence type="ECO:0000256" key="6">
    <source>
        <dbReference type="ARBA" id="ARBA00022824"/>
    </source>
</evidence>
<name>A0A8W8KG69_MAGGI</name>
<dbReference type="InterPro" id="IPR019009">
    <property type="entry name" value="SRP_receptor_beta_su"/>
</dbReference>
<dbReference type="GO" id="GO:0034067">
    <property type="term" value="P:protein localization to Golgi apparatus"/>
    <property type="evidence" value="ECO:0007669"/>
    <property type="project" value="TreeGrafter"/>
</dbReference>